<dbReference type="Proteomes" id="UP000032180">
    <property type="component" value="Chromosome 12"/>
</dbReference>
<reference evidence="1" key="3">
    <citation type="submission" date="2015-04" db="UniProtKB">
        <authorList>
            <consortium name="EnsemblPlants"/>
        </authorList>
    </citation>
    <scope>IDENTIFICATION</scope>
</reference>
<dbReference type="AlphaFoldDB" id="A0A0D9XXX7"/>
<sequence length="278" mass="32842">MAGARLTRAQIMVGATISVAEAEPKPTYVLGELFLSADKLKTIGIQMHLFHEWYMKASADEIQIGAKVRTIDYFTRQDDYAWIPFKDVFDMYQLDALDVFMLTAWVQMEIQRAIKNKNNEIAFMDPWQINTLIVKAQTHSVEDSLVHFLAQHHFKKWIFLSNYHDFHCVLFIFDMRHSVILVFDSMDKKAPFFTEINAIIDRAWDRFRQLIRGDFKEKLERIYKLKVEKQKMRTNLCGYSVCDYLHNLAPTEIFHDFRLIGFINEQILDPTGEFYMDD</sequence>
<dbReference type="Gene3D" id="3.40.395.10">
    <property type="entry name" value="Adenoviral Proteinase, Chain A"/>
    <property type="match status" value="1"/>
</dbReference>
<dbReference type="SUPFAM" id="SSF54001">
    <property type="entry name" value="Cysteine proteinases"/>
    <property type="match status" value="1"/>
</dbReference>
<organism evidence="1 2">
    <name type="scientific">Leersia perrieri</name>
    <dbReference type="NCBI Taxonomy" id="77586"/>
    <lineage>
        <taxon>Eukaryota</taxon>
        <taxon>Viridiplantae</taxon>
        <taxon>Streptophyta</taxon>
        <taxon>Embryophyta</taxon>
        <taxon>Tracheophyta</taxon>
        <taxon>Spermatophyta</taxon>
        <taxon>Magnoliopsida</taxon>
        <taxon>Liliopsida</taxon>
        <taxon>Poales</taxon>
        <taxon>Poaceae</taxon>
        <taxon>BOP clade</taxon>
        <taxon>Oryzoideae</taxon>
        <taxon>Oryzeae</taxon>
        <taxon>Oryzinae</taxon>
        <taxon>Leersia</taxon>
    </lineage>
</organism>
<dbReference type="Gramene" id="LPERR12G05730.1">
    <property type="protein sequence ID" value="LPERR12G05730.1"/>
    <property type="gene ID" value="LPERR12G05730"/>
</dbReference>
<name>A0A0D9XXX7_9ORYZ</name>
<dbReference type="InterPro" id="IPR038765">
    <property type="entry name" value="Papain-like_cys_pep_sf"/>
</dbReference>
<evidence type="ECO:0000313" key="2">
    <source>
        <dbReference type="Proteomes" id="UP000032180"/>
    </source>
</evidence>
<evidence type="ECO:0000313" key="1">
    <source>
        <dbReference type="EnsemblPlants" id="LPERR12G05730.1"/>
    </source>
</evidence>
<evidence type="ECO:0008006" key="3">
    <source>
        <dbReference type="Google" id="ProtNLM"/>
    </source>
</evidence>
<reference evidence="1 2" key="1">
    <citation type="submission" date="2012-08" db="EMBL/GenBank/DDBJ databases">
        <title>Oryza genome evolution.</title>
        <authorList>
            <person name="Wing R.A."/>
        </authorList>
    </citation>
    <scope>NUCLEOTIDE SEQUENCE</scope>
</reference>
<dbReference type="eggNOG" id="ENOG502QPQC">
    <property type="taxonomic scope" value="Eukaryota"/>
</dbReference>
<proteinExistence type="predicted"/>
<dbReference type="HOGENOM" id="CLU_087421_0_0_1"/>
<protein>
    <recommendedName>
        <fullName evidence="3">Ubiquitin-like protease family profile domain-containing protein</fullName>
    </recommendedName>
</protein>
<reference evidence="2" key="2">
    <citation type="submission" date="2013-12" db="EMBL/GenBank/DDBJ databases">
        <authorList>
            <person name="Yu Y."/>
            <person name="Lee S."/>
            <person name="de Baynast K."/>
            <person name="Wissotski M."/>
            <person name="Liu L."/>
            <person name="Talag J."/>
            <person name="Goicoechea J."/>
            <person name="Angelova A."/>
            <person name="Jetty R."/>
            <person name="Kudrna D."/>
            <person name="Golser W."/>
            <person name="Rivera L."/>
            <person name="Zhang J."/>
            <person name="Wing R."/>
        </authorList>
    </citation>
    <scope>NUCLEOTIDE SEQUENCE</scope>
</reference>
<dbReference type="EnsemblPlants" id="LPERR12G05730.1">
    <property type="protein sequence ID" value="LPERR12G05730.1"/>
    <property type="gene ID" value="LPERR12G05730"/>
</dbReference>
<accession>A0A0D9XXX7</accession>
<keyword evidence="2" id="KW-1185">Reference proteome</keyword>